<protein>
    <submittedName>
        <fullName evidence="1">Uncharacterized protein</fullName>
    </submittedName>
</protein>
<dbReference type="Proteomes" id="UP000327493">
    <property type="component" value="Unassembled WGS sequence"/>
</dbReference>
<dbReference type="PANTHER" id="PTHR13369:SF0">
    <property type="entry name" value="GLUTATHIONE S-TRANSFERASE C-TERMINAL DOMAIN-CONTAINING PROTEIN"/>
    <property type="match status" value="1"/>
</dbReference>
<dbReference type="GO" id="GO:0005737">
    <property type="term" value="C:cytoplasm"/>
    <property type="evidence" value="ECO:0007669"/>
    <property type="project" value="TreeGrafter"/>
</dbReference>
<accession>A0A5J5CDG2</accession>
<name>A0A5J5CDG2_9PERO</name>
<keyword evidence="2" id="KW-1185">Reference proteome</keyword>
<evidence type="ECO:0000313" key="2">
    <source>
        <dbReference type="Proteomes" id="UP000327493"/>
    </source>
</evidence>
<reference evidence="1 2" key="1">
    <citation type="submission" date="2019-08" db="EMBL/GenBank/DDBJ databases">
        <title>A chromosome-level genome assembly, high-density linkage maps, and genome scans reveal the genomic architecture of hybrid incompatibilities underlying speciation via character displacement in darters (Percidae: Etheostominae).</title>
        <authorList>
            <person name="Moran R.L."/>
            <person name="Catchen J.M."/>
            <person name="Fuller R.C."/>
        </authorList>
    </citation>
    <scope>NUCLEOTIDE SEQUENCE [LARGE SCALE GENOMIC DNA]</scope>
    <source>
        <strain evidence="1">EspeVRDwgs_2016</strain>
        <tissue evidence="1">Muscle</tissue>
    </source>
</reference>
<dbReference type="PANTHER" id="PTHR13369">
    <property type="match status" value="1"/>
</dbReference>
<proteinExistence type="predicted"/>
<evidence type="ECO:0000313" key="1">
    <source>
        <dbReference type="EMBL" id="KAA8578586.1"/>
    </source>
</evidence>
<comment type="caution">
    <text evidence="1">The sequence shown here is derived from an EMBL/GenBank/DDBJ whole genome shotgun (WGS) entry which is preliminary data.</text>
</comment>
<dbReference type="EMBL" id="VOFY01000430">
    <property type="protein sequence ID" value="KAA8578586.1"/>
    <property type="molecule type" value="Genomic_DNA"/>
</dbReference>
<dbReference type="AlphaFoldDB" id="A0A5J5CDG2"/>
<gene>
    <name evidence="1" type="ORF">FQN60_000073</name>
</gene>
<organism evidence="1 2">
    <name type="scientific">Etheostoma spectabile</name>
    <name type="common">orangethroat darter</name>
    <dbReference type="NCBI Taxonomy" id="54343"/>
    <lineage>
        <taxon>Eukaryota</taxon>
        <taxon>Metazoa</taxon>
        <taxon>Chordata</taxon>
        <taxon>Craniata</taxon>
        <taxon>Vertebrata</taxon>
        <taxon>Euteleostomi</taxon>
        <taxon>Actinopterygii</taxon>
        <taxon>Neopterygii</taxon>
        <taxon>Teleostei</taxon>
        <taxon>Neoteleostei</taxon>
        <taxon>Acanthomorphata</taxon>
        <taxon>Eupercaria</taxon>
        <taxon>Perciformes</taxon>
        <taxon>Percoidei</taxon>
        <taxon>Percidae</taxon>
        <taxon>Etheostomatinae</taxon>
        <taxon>Etheostoma</taxon>
    </lineage>
</organism>
<sequence length="105" mass="11769">MKHTEVKQQPLSLYLEVCSETEEPRLPLHTSITLFLLSYCECSSFKVFLVFTKPASSQSLKSQLAECLDVSDMQLEDLPQLVKGCRLPAALDETGGFAGQGWRWS</sequence>